<gene>
    <name evidence="2" type="ORF">AQ490_27145</name>
</gene>
<dbReference type="Gene3D" id="3.40.630.30">
    <property type="match status" value="1"/>
</dbReference>
<dbReference type="OrthoDB" id="3771710at2"/>
<feature type="domain" description="N-acetyltransferase" evidence="1">
    <location>
        <begin position="119"/>
        <end position="269"/>
    </location>
</feature>
<evidence type="ECO:0000259" key="1">
    <source>
        <dbReference type="PROSITE" id="PS51186"/>
    </source>
</evidence>
<reference evidence="2 3" key="1">
    <citation type="submission" date="2015-10" db="EMBL/GenBank/DDBJ databases">
        <title>Draft genome sequence of pyrrolomycin-producing Streptomyces vitaminophilus.</title>
        <authorList>
            <person name="Graham D.E."/>
            <person name="Mahan K.M."/>
            <person name="Klingeman D.M."/>
            <person name="Hettich R.L."/>
            <person name="Parry R.J."/>
        </authorList>
    </citation>
    <scope>NUCLEOTIDE SEQUENCE [LARGE SCALE GENOMIC DNA]</scope>
    <source>
        <strain evidence="2 3">ATCC 31673</strain>
    </source>
</reference>
<dbReference type="RefSeq" id="WP_018384370.1">
    <property type="nucleotide sequence ID" value="NZ_LLZU01000033.1"/>
</dbReference>
<name>A0A0T6LPH3_WENVI</name>
<dbReference type="Proteomes" id="UP000050867">
    <property type="component" value="Unassembled WGS sequence"/>
</dbReference>
<accession>A0A0T6LPH3</accession>
<proteinExistence type="predicted"/>
<evidence type="ECO:0000313" key="2">
    <source>
        <dbReference type="EMBL" id="KRV48011.1"/>
    </source>
</evidence>
<dbReference type="SUPFAM" id="SSF55729">
    <property type="entry name" value="Acyl-CoA N-acyltransferases (Nat)"/>
    <property type="match status" value="1"/>
</dbReference>
<dbReference type="EMBL" id="LLZU01000033">
    <property type="protein sequence ID" value="KRV48011.1"/>
    <property type="molecule type" value="Genomic_DNA"/>
</dbReference>
<dbReference type="GO" id="GO:0016747">
    <property type="term" value="F:acyltransferase activity, transferring groups other than amino-acyl groups"/>
    <property type="evidence" value="ECO:0007669"/>
    <property type="project" value="InterPro"/>
</dbReference>
<keyword evidence="3" id="KW-1185">Reference proteome</keyword>
<sequence>MNVISLGYRTDLMVLASAGSVIVDRPSHLVVRTPSNPDFWWGNFVLFDAPPGPGDAERWSAVFAREFPEAEHLALGVDGTRGDAGDAGERARLGTTTEVDSVLTASRLVPPSRPAPEDLQIRPLSGDDDWEQAVRLRFDCDELGLTVEHRTFLERRVADHRRLCEAGHGVWFGAFTEGRMRAGTGVFGAGDGLARFQNVETHPAFRRRGLASALVHHAGLWGLRELGARMLVIVADPGYHAIDVYRRLGFADAEHQVRLCRAPAPTRSD</sequence>
<dbReference type="eggNOG" id="COG0456">
    <property type="taxonomic scope" value="Bacteria"/>
</dbReference>
<dbReference type="PROSITE" id="PS51186">
    <property type="entry name" value="GNAT"/>
    <property type="match status" value="1"/>
</dbReference>
<dbReference type="InterPro" id="IPR000182">
    <property type="entry name" value="GNAT_dom"/>
</dbReference>
<dbReference type="CDD" id="cd04301">
    <property type="entry name" value="NAT_SF"/>
    <property type="match status" value="1"/>
</dbReference>
<dbReference type="Pfam" id="PF00583">
    <property type="entry name" value="Acetyltransf_1"/>
    <property type="match status" value="1"/>
</dbReference>
<evidence type="ECO:0000313" key="3">
    <source>
        <dbReference type="Proteomes" id="UP000050867"/>
    </source>
</evidence>
<dbReference type="STRING" id="76728.AQ490_27145"/>
<protein>
    <submittedName>
        <fullName evidence="2">Acetyltransferase</fullName>
    </submittedName>
</protein>
<comment type="caution">
    <text evidence="2">The sequence shown here is derived from an EMBL/GenBank/DDBJ whole genome shotgun (WGS) entry which is preliminary data.</text>
</comment>
<dbReference type="AlphaFoldDB" id="A0A0T6LPH3"/>
<organism evidence="2 3">
    <name type="scientific">Wenjunlia vitaminophila</name>
    <name type="common">Streptomyces vitaminophilus</name>
    <dbReference type="NCBI Taxonomy" id="76728"/>
    <lineage>
        <taxon>Bacteria</taxon>
        <taxon>Bacillati</taxon>
        <taxon>Actinomycetota</taxon>
        <taxon>Actinomycetes</taxon>
        <taxon>Kitasatosporales</taxon>
        <taxon>Streptomycetaceae</taxon>
        <taxon>Wenjunlia</taxon>
    </lineage>
</organism>
<dbReference type="InterPro" id="IPR016181">
    <property type="entry name" value="Acyl_CoA_acyltransferase"/>
</dbReference>
<keyword evidence="2" id="KW-0808">Transferase</keyword>